<proteinExistence type="predicted"/>
<sequence>MALGNEKEGVLAKDLKELKVGVAYPFLLELYHDYQQGILERYDRLVPEVLNQNKWHHVSLMYVQIFIR</sequence>
<dbReference type="Proteomes" id="UP000011866">
    <property type="component" value="Chromosome"/>
</dbReference>
<organism evidence="1 2">
    <name type="scientific">Thalassolituus oleivorans MIL-1</name>
    <dbReference type="NCBI Taxonomy" id="1298593"/>
    <lineage>
        <taxon>Bacteria</taxon>
        <taxon>Pseudomonadati</taxon>
        <taxon>Pseudomonadota</taxon>
        <taxon>Gammaproteobacteria</taxon>
        <taxon>Oceanospirillales</taxon>
        <taxon>Oceanospirillaceae</taxon>
        <taxon>Thalassolituus</taxon>
    </lineage>
</organism>
<dbReference type="HOGENOM" id="CLU_2792625_0_0_6"/>
<keyword evidence="2" id="KW-1185">Reference proteome</keyword>
<gene>
    <name evidence="1" type="ORF">TOL_0064</name>
</gene>
<dbReference type="KEGG" id="tol:TOL_0064"/>
<evidence type="ECO:0000313" key="1">
    <source>
        <dbReference type="EMBL" id="CCU70513.1"/>
    </source>
</evidence>
<reference evidence="1 2" key="1">
    <citation type="journal article" date="2013" name="Genome Announc.">
        <title>Genome Sequence of Thalassolituus oleivorans MIL-1 (DSM 14913T).</title>
        <authorList>
            <person name="Golyshin P.N."/>
            <person name="Werner J."/>
            <person name="Chernikova T.N."/>
            <person name="Tran H."/>
            <person name="Ferrer M."/>
            <person name="Yakimov M.M."/>
            <person name="Teeling H."/>
            <person name="Golyshina O.V."/>
        </authorList>
    </citation>
    <scope>NUCLEOTIDE SEQUENCE [LARGE SCALE GENOMIC DNA]</scope>
    <source>
        <strain evidence="1 2">MIL-1</strain>
    </source>
</reference>
<dbReference type="AlphaFoldDB" id="M5DMD1"/>
<dbReference type="EMBL" id="HF680312">
    <property type="protein sequence ID" value="CCU70513.1"/>
    <property type="molecule type" value="Genomic_DNA"/>
</dbReference>
<evidence type="ECO:0000313" key="2">
    <source>
        <dbReference type="Proteomes" id="UP000011866"/>
    </source>
</evidence>
<dbReference type="PATRIC" id="fig|1298593.3.peg.63"/>
<accession>M5DMD1</accession>
<name>M5DMD1_9GAMM</name>
<protein>
    <submittedName>
        <fullName evidence="1">Uncharacterized protein</fullName>
    </submittedName>
</protein>